<dbReference type="InterPro" id="IPR025944">
    <property type="entry name" value="Sigma_54_int_dom_CS"/>
</dbReference>
<proteinExistence type="predicted"/>
<dbReference type="SUPFAM" id="SSF55781">
    <property type="entry name" value="GAF domain-like"/>
    <property type="match status" value="1"/>
</dbReference>
<feature type="domain" description="PAC" evidence="9">
    <location>
        <begin position="1727"/>
        <end position="1779"/>
    </location>
</feature>
<dbReference type="PANTHER" id="PTHR43642:SF1">
    <property type="entry name" value="HYBRID SIGNAL TRANSDUCTION HISTIDINE KINASE G"/>
    <property type="match status" value="1"/>
</dbReference>
<evidence type="ECO:0000313" key="10">
    <source>
        <dbReference type="EMBL" id="RZU35235.1"/>
    </source>
</evidence>
<dbReference type="SMART" id="SM00065">
    <property type="entry name" value="GAF"/>
    <property type="match status" value="1"/>
</dbReference>
<evidence type="ECO:0000259" key="7">
    <source>
        <dbReference type="PROSITE" id="PS50045"/>
    </source>
</evidence>
<evidence type="ECO:0000256" key="2">
    <source>
        <dbReference type="ARBA" id="ARBA00022840"/>
    </source>
</evidence>
<name>A0A4Q7YFX6_9BACT</name>
<evidence type="ECO:0000256" key="4">
    <source>
        <dbReference type="ARBA" id="ARBA00023125"/>
    </source>
</evidence>
<dbReference type="PROSITE" id="PS50045">
    <property type="entry name" value="SIGMA54_INTERACT_4"/>
    <property type="match status" value="1"/>
</dbReference>
<dbReference type="Proteomes" id="UP000292958">
    <property type="component" value="Unassembled WGS sequence"/>
</dbReference>
<evidence type="ECO:0000259" key="6">
    <source>
        <dbReference type="PROSITE" id="PS50011"/>
    </source>
</evidence>
<dbReference type="InterPro" id="IPR002197">
    <property type="entry name" value="HTH_Fis"/>
</dbReference>
<evidence type="ECO:0000313" key="11">
    <source>
        <dbReference type="Proteomes" id="UP000292958"/>
    </source>
</evidence>
<dbReference type="EMBL" id="SHKW01000003">
    <property type="protein sequence ID" value="RZU35235.1"/>
    <property type="molecule type" value="Genomic_DNA"/>
</dbReference>
<organism evidence="10 11">
    <name type="scientific">Edaphobacter modestus</name>
    <dbReference type="NCBI Taxonomy" id="388466"/>
    <lineage>
        <taxon>Bacteria</taxon>
        <taxon>Pseudomonadati</taxon>
        <taxon>Acidobacteriota</taxon>
        <taxon>Terriglobia</taxon>
        <taxon>Terriglobales</taxon>
        <taxon>Acidobacteriaceae</taxon>
        <taxon>Edaphobacter</taxon>
    </lineage>
</organism>
<dbReference type="Gene3D" id="1.10.510.10">
    <property type="entry name" value="Transferase(Phosphotransferase) domain 1"/>
    <property type="match status" value="1"/>
</dbReference>
<dbReference type="InterPro" id="IPR025943">
    <property type="entry name" value="Sigma_54_int_dom_ATP-bd_2"/>
</dbReference>
<evidence type="ECO:0000259" key="8">
    <source>
        <dbReference type="PROSITE" id="PS50112"/>
    </source>
</evidence>
<dbReference type="OrthoDB" id="9801841at2"/>
<dbReference type="Pfam" id="PF00069">
    <property type="entry name" value="Pkinase"/>
    <property type="match status" value="1"/>
</dbReference>
<evidence type="ECO:0000256" key="3">
    <source>
        <dbReference type="ARBA" id="ARBA00023015"/>
    </source>
</evidence>
<comment type="caution">
    <text evidence="10">The sequence shown here is derived from an EMBL/GenBank/DDBJ whole genome shotgun (WGS) entry which is preliminary data.</text>
</comment>
<dbReference type="Pfam" id="PF02954">
    <property type="entry name" value="HTH_8"/>
    <property type="match status" value="1"/>
</dbReference>
<dbReference type="FunFam" id="3.40.50.300:FF:000006">
    <property type="entry name" value="DNA-binding transcriptional regulator NtrC"/>
    <property type="match status" value="1"/>
</dbReference>
<evidence type="ECO:0000256" key="1">
    <source>
        <dbReference type="ARBA" id="ARBA00022741"/>
    </source>
</evidence>
<dbReference type="InterPro" id="IPR003018">
    <property type="entry name" value="GAF"/>
</dbReference>
<dbReference type="Pfam" id="PF01590">
    <property type="entry name" value="GAF"/>
    <property type="match status" value="1"/>
</dbReference>
<keyword evidence="11" id="KW-1185">Reference proteome</keyword>
<keyword evidence="1" id="KW-0547">Nucleotide-binding</keyword>
<dbReference type="GO" id="GO:0005524">
    <property type="term" value="F:ATP binding"/>
    <property type="evidence" value="ECO:0007669"/>
    <property type="project" value="UniProtKB-KW"/>
</dbReference>
<keyword evidence="4" id="KW-0238">DNA-binding</keyword>
<dbReference type="Gene3D" id="3.30.450.40">
    <property type="match status" value="1"/>
</dbReference>
<dbReference type="InterPro" id="IPR053159">
    <property type="entry name" value="Hybrid_Histidine_Kinase"/>
</dbReference>
<dbReference type="SUPFAM" id="SSF56112">
    <property type="entry name" value="Protein kinase-like (PK-like)"/>
    <property type="match status" value="1"/>
</dbReference>
<dbReference type="InterPro" id="IPR058031">
    <property type="entry name" value="AAA_lid_NorR"/>
</dbReference>
<dbReference type="PROSITE" id="PS50011">
    <property type="entry name" value="PROTEIN_KINASE_DOM"/>
    <property type="match status" value="1"/>
</dbReference>
<dbReference type="InterPro" id="IPR009057">
    <property type="entry name" value="Homeodomain-like_sf"/>
</dbReference>
<dbReference type="InterPro" id="IPR013655">
    <property type="entry name" value="PAS_fold_3"/>
</dbReference>
<dbReference type="Gene3D" id="1.10.10.60">
    <property type="entry name" value="Homeodomain-like"/>
    <property type="match status" value="1"/>
</dbReference>
<dbReference type="PROSITE" id="PS00675">
    <property type="entry name" value="SIGMA54_INTERACT_1"/>
    <property type="match status" value="1"/>
</dbReference>
<dbReference type="CDD" id="cd00009">
    <property type="entry name" value="AAA"/>
    <property type="match status" value="1"/>
</dbReference>
<dbReference type="GO" id="GO:0043565">
    <property type="term" value="F:sequence-specific DNA binding"/>
    <property type="evidence" value="ECO:0007669"/>
    <property type="project" value="InterPro"/>
</dbReference>
<dbReference type="FunFam" id="3.30.450.20:FF:000099">
    <property type="entry name" value="Sensory box sensor histidine kinase"/>
    <property type="match status" value="1"/>
</dbReference>
<dbReference type="InterPro" id="IPR008271">
    <property type="entry name" value="Ser/Thr_kinase_AS"/>
</dbReference>
<dbReference type="InterPro" id="IPR041664">
    <property type="entry name" value="AAA_16"/>
</dbReference>
<dbReference type="Pfam" id="PF08447">
    <property type="entry name" value="PAS_3"/>
    <property type="match status" value="2"/>
</dbReference>
<dbReference type="InterPro" id="IPR003593">
    <property type="entry name" value="AAA+_ATPase"/>
</dbReference>
<dbReference type="SUPFAM" id="SSF55785">
    <property type="entry name" value="PYP-like sensor domain (PAS domain)"/>
    <property type="match status" value="2"/>
</dbReference>
<accession>A0A4Q7YFX6</accession>
<dbReference type="PROSITE" id="PS00688">
    <property type="entry name" value="SIGMA54_INTERACT_3"/>
    <property type="match status" value="1"/>
</dbReference>
<evidence type="ECO:0000259" key="9">
    <source>
        <dbReference type="PROSITE" id="PS50113"/>
    </source>
</evidence>
<dbReference type="SUPFAM" id="SSF52540">
    <property type="entry name" value="P-loop containing nucleoside triphosphate hydrolases"/>
    <property type="match status" value="2"/>
</dbReference>
<dbReference type="Gene3D" id="2.10.70.100">
    <property type="match status" value="1"/>
</dbReference>
<reference evidence="10 11" key="1">
    <citation type="submission" date="2019-02" db="EMBL/GenBank/DDBJ databases">
        <title>Genomic Encyclopedia of Archaeal and Bacterial Type Strains, Phase II (KMG-II): from individual species to whole genera.</title>
        <authorList>
            <person name="Goeker M."/>
        </authorList>
    </citation>
    <scope>NUCLEOTIDE SEQUENCE [LARGE SCALE GENOMIC DNA]</scope>
    <source>
        <strain evidence="10 11">DSM 18101</strain>
    </source>
</reference>
<dbReference type="CDD" id="cd00130">
    <property type="entry name" value="PAS"/>
    <property type="match status" value="2"/>
</dbReference>
<feature type="domain" description="Protein kinase" evidence="6">
    <location>
        <begin position="67"/>
        <end position="332"/>
    </location>
</feature>
<evidence type="ECO:0000256" key="5">
    <source>
        <dbReference type="ARBA" id="ARBA00023163"/>
    </source>
</evidence>
<feature type="domain" description="Sigma-54 factor interaction" evidence="7">
    <location>
        <begin position="1797"/>
        <end position="2026"/>
    </location>
</feature>
<protein>
    <submittedName>
        <fullName evidence="10">PAS domain S-box-containing protein</fullName>
    </submittedName>
</protein>
<dbReference type="SMART" id="SM00382">
    <property type="entry name" value="AAA"/>
    <property type="match status" value="2"/>
</dbReference>
<dbReference type="Gene3D" id="3.40.50.300">
    <property type="entry name" value="P-loop containing nucleotide triphosphate hydrolases"/>
    <property type="match status" value="2"/>
</dbReference>
<dbReference type="PROSITE" id="PS50112">
    <property type="entry name" value="PAS"/>
    <property type="match status" value="1"/>
</dbReference>
<feature type="domain" description="PAC" evidence="9">
    <location>
        <begin position="1601"/>
        <end position="1652"/>
    </location>
</feature>
<dbReference type="Pfam" id="PF00158">
    <property type="entry name" value="Sigma54_activat"/>
    <property type="match status" value="1"/>
</dbReference>
<feature type="domain" description="PAS" evidence="8">
    <location>
        <begin position="1653"/>
        <end position="1724"/>
    </location>
</feature>
<dbReference type="SMART" id="SM00091">
    <property type="entry name" value="PAS"/>
    <property type="match status" value="2"/>
</dbReference>
<dbReference type="InterPro" id="IPR011009">
    <property type="entry name" value="Kinase-like_dom_sf"/>
</dbReference>
<dbReference type="GO" id="GO:0004672">
    <property type="term" value="F:protein kinase activity"/>
    <property type="evidence" value="ECO:0007669"/>
    <property type="project" value="InterPro"/>
</dbReference>
<keyword evidence="5" id="KW-0804">Transcription</keyword>
<dbReference type="Gene3D" id="1.10.8.60">
    <property type="match status" value="1"/>
</dbReference>
<gene>
    <name evidence="10" type="ORF">BDD14_5996</name>
</gene>
<dbReference type="InterPro" id="IPR027417">
    <property type="entry name" value="P-loop_NTPase"/>
</dbReference>
<dbReference type="SMART" id="SM00086">
    <property type="entry name" value="PAC"/>
    <property type="match status" value="2"/>
</dbReference>
<dbReference type="Pfam" id="PF13191">
    <property type="entry name" value="AAA_16"/>
    <property type="match status" value="1"/>
</dbReference>
<dbReference type="SMART" id="SM00220">
    <property type="entry name" value="S_TKc"/>
    <property type="match status" value="1"/>
</dbReference>
<dbReference type="SUPFAM" id="SSF46689">
    <property type="entry name" value="Homeodomain-like"/>
    <property type="match status" value="1"/>
</dbReference>
<dbReference type="GO" id="GO:0006355">
    <property type="term" value="P:regulation of DNA-templated transcription"/>
    <property type="evidence" value="ECO:0007669"/>
    <property type="project" value="InterPro"/>
</dbReference>
<dbReference type="PANTHER" id="PTHR43642">
    <property type="entry name" value="HYBRID SIGNAL TRANSDUCTION HISTIDINE KINASE G"/>
    <property type="match status" value="1"/>
</dbReference>
<dbReference type="InterPro" id="IPR025662">
    <property type="entry name" value="Sigma_54_int_dom_ATP-bd_1"/>
</dbReference>
<keyword evidence="3" id="KW-0805">Transcription regulation</keyword>
<dbReference type="InterPro" id="IPR002078">
    <property type="entry name" value="Sigma_54_int"/>
</dbReference>
<dbReference type="CDD" id="cd14014">
    <property type="entry name" value="STKc_PknB_like"/>
    <property type="match status" value="1"/>
</dbReference>
<dbReference type="InterPro" id="IPR000719">
    <property type="entry name" value="Prot_kinase_dom"/>
</dbReference>
<dbReference type="InterPro" id="IPR035965">
    <property type="entry name" value="PAS-like_dom_sf"/>
</dbReference>
<dbReference type="PROSITE" id="PS00108">
    <property type="entry name" value="PROTEIN_KINASE_ST"/>
    <property type="match status" value="1"/>
</dbReference>
<sequence>MKDVGTPTTDEQGAIENREPISILSGDCDQESNLTTSSLGTPFLQDVPYPGPAAVASGILSGAESSGYVLVPLREGADFTLYRGRQHGNPSPVLVVALTREQPSPQSLRRLEHEYSLAAELDPAWAARPLALSRHEGRTILVLKDPGGEPLDQILHLHQGQPLDLRRALRIAIGLTRALGQIHRRGLIHKDIKPGNVLVDDADSVWLTGFGIASRLPRDRQAPAPPEINAGTLAYMAPEQTGRMNRSIDTPSDFYSFGVTLYQMLTGRLPFAAADAMEWVHCHIARQPAPPDSLCDLPTPVSDIVMRLMAKTAEERYQTTEGLEADLRHCLSELETRGRIDPFPLGAHDIADRLLIPEKLYGREREINAMLEAFDRVVANGTPELVLVSGYAGVGKSSVVHELQKALIAPQGLFAAGKFDQYKRDIPYETLAQAFQTLIRQILTKKEAEVDQWREALAQAVGPNGQLIIDLVPELEFILGKQPPIPDLPPQDAQNRFQRVFRSFLNAFATREHPLVLFVDDLQWLDEATLDLFVHLFSHSEVKYLLLIGAYRDNEVDASHQLCQTLEAIRDTDAKMLEIVLTPLELDDVNRLVSEALHCARLTAHPLAELVHQKTGGNPFFVIQFLTVLVDEELLSLDQVARVWQWDMNRIRSKGYTDSVVDLMVGRIKRLSAEAQKALKELACLGSVVEVSTLALVHEGAEETMHAALSEAVGAGLIYPDGSSYSFLHDRIQQAAYSLIPQEDCAGVHLTVGRALLAKMATEKLAEHLFDVANHFNRGAALLVQDEERIRVATINLRAGRKANASAAYASARAHFSDGAALLDEGAWVSHYELISSLSLEWARAELLTGNSEKCGQLVEDLLQRRLSRVDRAAAYQLKVQSHFLKAEYSEAVASALTGLGTFGIDIPAHPTWEDVQAAFEAVWQSLDGRPIESLIDLSLMSDPELQAGIQVLSALTPSAFFTDLRLWCLLVSRMVKIGIEHGTSGASAHAFADWSFVLGHVSCRFGDADRFAKLACNLVEKHGFIAYRTKVHSTKGAIGLFTQPIKTALDSMRTAIRTGVETGDLSFACFGQQQCIAALLLRNDPLDVVWGESEKALRFVCEAKYRDFTDIVEGQRRFIATMQGRTASFSTFNDAQFDEKTYEAQLTGKRLPMMICWYWIFKLKARFLSGDYPEALAAADKAQSLLAASTGLIQLLDYFYYFALTVAACYENASADQQQVWHDLLLTHVEQLRAWAEINPSTFADKHALVSAEIGRLERRDSDAMRLYEQAITLARENGFIQNEALAYEIAARFYAERGVETVAHAFLRSARNSYDGWGAHGKVGQLDAQHPHLREERARGALATTTGTQVEQLDVEAVFKASKALSSEILLPRLIEKLMRLAVEHAGAERGLLILLRDDEPQIEAEAVTGHERAAVTVRRMAVTSSDLPQSALHYVIRTRERVLLDDASVENLYSQDEYLRRKHPRSVLCVPIVKQSKFVGVLYLENNLTPRAFTSDRVAVLELLASQAAISLENAGLYSDLQRGETFLAEAQSLSHTGSFGWSVANGEIYWSVETYNIFEYDRKARPTLEMGVRRTHPDDRELVQQARDRASEARADFELEHRLLMPNGSVKHLHVSARALTNSSGDLEFVGAVTDVTAAKQAEEKRRQDEHELRRITDAIPQLIVVLNPDGRTVYVNRVALEYTGLSIEEVQADTFRDRVIHPEDLERFREVRQSELPKGVPFETERQILGKDGKYRWYLLRYNPFRDEQGRVVRWYATGTDIEDRKVAEQRLQNENVSLREDVDRFSMFEEIVGSCEPMRQVLKQVTKVASSASTVLILGETGTGKELIARALHRRSNRASRAFVRVNCAAIPQSLIASELFGHEKGAFTGALQRRIGRFESADGGTLFLDEIGDLPMETQIALLRVLQEREFERVGSNHPISVDVRLIAATNGDLPTAVAAGTFRQDLFYRLNVVPIVIPPLRERAEDIPLLVEYFVGRYAKVAGKTIRHICKQTLERLTVYDWPGNIRELQNVVERAVILSETDTFFVDESWLKLESTQSRQPREGLSTLSDCEVEIIEAALAECQGRIAGPSGAAAKLGIPRSTLESKIRRLGISKYEYKRQTS</sequence>
<dbReference type="NCBIfam" id="TIGR00229">
    <property type="entry name" value="sensory_box"/>
    <property type="match status" value="2"/>
</dbReference>
<dbReference type="InterPro" id="IPR000700">
    <property type="entry name" value="PAS-assoc_C"/>
</dbReference>
<dbReference type="InterPro" id="IPR000014">
    <property type="entry name" value="PAS"/>
</dbReference>
<dbReference type="PROSITE" id="PS50113">
    <property type="entry name" value="PAC"/>
    <property type="match status" value="2"/>
</dbReference>
<dbReference type="Gene3D" id="3.30.450.20">
    <property type="entry name" value="PAS domain"/>
    <property type="match status" value="2"/>
</dbReference>
<dbReference type="InterPro" id="IPR029016">
    <property type="entry name" value="GAF-like_dom_sf"/>
</dbReference>
<dbReference type="PROSITE" id="PS00676">
    <property type="entry name" value="SIGMA54_INTERACT_2"/>
    <property type="match status" value="1"/>
</dbReference>
<keyword evidence="2" id="KW-0067">ATP-binding</keyword>
<dbReference type="Pfam" id="PF25601">
    <property type="entry name" value="AAA_lid_14"/>
    <property type="match status" value="1"/>
</dbReference>
<dbReference type="GO" id="GO:0009882">
    <property type="term" value="F:blue light photoreceptor activity"/>
    <property type="evidence" value="ECO:0007669"/>
    <property type="project" value="UniProtKB-ARBA"/>
</dbReference>
<dbReference type="InterPro" id="IPR001610">
    <property type="entry name" value="PAC"/>
</dbReference>